<name>A0AA41ES02_LEVBR</name>
<proteinExistence type="predicted"/>
<organism evidence="1 2">
    <name type="scientific">Levilactobacillus brevis</name>
    <name type="common">Lactobacillus brevis</name>
    <dbReference type="NCBI Taxonomy" id="1580"/>
    <lineage>
        <taxon>Bacteria</taxon>
        <taxon>Bacillati</taxon>
        <taxon>Bacillota</taxon>
        <taxon>Bacilli</taxon>
        <taxon>Lactobacillales</taxon>
        <taxon>Lactobacillaceae</taxon>
        <taxon>Levilactobacillus</taxon>
    </lineage>
</organism>
<dbReference type="Proteomes" id="UP000676478">
    <property type="component" value="Unassembled WGS sequence"/>
</dbReference>
<dbReference type="EMBL" id="JAERKF010000027">
    <property type="protein sequence ID" value="MBS1011793.1"/>
    <property type="molecule type" value="Genomic_DNA"/>
</dbReference>
<sequence>MEISITEILKITPFVKEGHDSDEVPEVIPWFKKSADAKKSMVVMVLRMLCNSPDFYTRNKAVLRDIGTTNVRAAKLNKKRSWTSESVLAFWILAAAYQPMISSNNGRLRRLFDKAYNTGVHPFEYTAGKVTSVLDNEFEPALNRLKEQKEISDVKQLAQYRSLPTGTLQWNQFFTWMDEIPIADDFDKYLNVFGKMIEGLRKVNIDTVHGYLMSAIDPHINAEVAEDVKNDVIKTLSTKIEALQCQKDKISAMDTHALTDREYNRMIKVAINLK</sequence>
<accession>A0AA41ES02</accession>
<reference evidence="1" key="2">
    <citation type="submission" date="2022-09" db="EMBL/GenBank/DDBJ databases">
        <title>Genome-inferred correspondence between phylogeny and metabolic traits in the wild Drosophila gut microbiome.</title>
        <authorList>
            <person name="Bueno E."/>
            <person name="Blow F."/>
            <person name="Douglas A.E."/>
        </authorList>
    </citation>
    <scope>NUCLEOTIDE SEQUENCE</scope>
    <source>
        <strain evidence="1">Dm-2019-70</strain>
    </source>
</reference>
<comment type="caution">
    <text evidence="1">The sequence shown here is derived from an EMBL/GenBank/DDBJ whole genome shotgun (WGS) entry which is preliminary data.</text>
</comment>
<dbReference type="RefSeq" id="WP_211755083.1">
    <property type="nucleotide sequence ID" value="NZ_JAERKD010000024.1"/>
</dbReference>
<evidence type="ECO:0000313" key="1">
    <source>
        <dbReference type="EMBL" id="MBS1011793.1"/>
    </source>
</evidence>
<gene>
    <name evidence="1" type="ORF">JK167_13355</name>
</gene>
<evidence type="ECO:0000313" key="2">
    <source>
        <dbReference type="Proteomes" id="UP000676478"/>
    </source>
</evidence>
<protein>
    <submittedName>
        <fullName evidence="1">Uncharacterized protein</fullName>
    </submittedName>
</protein>
<reference evidence="1" key="1">
    <citation type="submission" date="2020-12" db="EMBL/GenBank/DDBJ databases">
        <authorList>
            <person name="Mcmullen J.G."/>
        </authorList>
    </citation>
    <scope>NUCLEOTIDE SEQUENCE</scope>
    <source>
        <strain evidence="1">Dm-2019-70</strain>
    </source>
</reference>
<dbReference type="AlphaFoldDB" id="A0AA41ES02"/>